<reference evidence="1 2" key="1">
    <citation type="submission" date="2021-11" db="EMBL/GenBank/DDBJ databases">
        <title>Genomic of Niabella pedocola.</title>
        <authorList>
            <person name="Wu T."/>
        </authorList>
    </citation>
    <scope>NUCLEOTIDE SEQUENCE [LARGE SCALE GENOMIC DNA]</scope>
    <source>
        <strain evidence="1 2">JCM 31011</strain>
    </source>
</reference>
<comment type="caution">
    <text evidence="1">The sequence shown here is derived from an EMBL/GenBank/DDBJ whole genome shotgun (WGS) entry which is preliminary data.</text>
</comment>
<dbReference type="Proteomes" id="UP001199816">
    <property type="component" value="Unassembled WGS sequence"/>
</dbReference>
<accession>A0ABS8PV80</accession>
<evidence type="ECO:0000313" key="2">
    <source>
        <dbReference type="Proteomes" id="UP001199816"/>
    </source>
</evidence>
<dbReference type="EMBL" id="JAJNEC010000005">
    <property type="protein sequence ID" value="MCD2424172.1"/>
    <property type="molecule type" value="Genomic_DNA"/>
</dbReference>
<organism evidence="1 2">
    <name type="scientific">Niabella pedocola</name>
    <dbReference type="NCBI Taxonomy" id="1752077"/>
    <lineage>
        <taxon>Bacteria</taxon>
        <taxon>Pseudomonadati</taxon>
        <taxon>Bacteroidota</taxon>
        <taxon>Chitinophagia</taxon>
        <taxon>Chitinophagales</taxon>
        <taxon>Chitinophagaceae</taxon>
        <taxon>Niabella</taxon>
    </lineage>
</organism>
<keyword evidence="2" id="KW-1185">Reference proteome</keyword>
<sequence>MNLRDEILNQALLLSMEWGENWLQPVNDRLSKIYPELSHRELTWCNSLCTEVNKEAHRFVYENPVFNGPDTGFVDVEIFSTQVLKKFGWIDKENLQRLYSQSCYYARK</sequence>
<proteinExistence type="predicted"/>
<evidence type="ECO:0000313" key="1">
    <source>
        <dbReference type="EMBL" id="MCD2424172.1"/>
    </source>
</evidence>
<dbReference type="RefSeq" id="WP_231005470.1">
    <property type="nucleotide sequence ID" value="NZ_JAJNEC010000005.1"/>
</dbReference>
<name>A0ABS8PV80_9BACT</name>
<protein>
    <submittedName>
        <fullName evidence="1">Uncharacterized protein</fullName>
    </submittedName>
</protein>
<gene>
    <name evidence="1" type="ORF">LQ567_15435</name>
</gene>